<dbReference type="RefSeq" id="WP_089971414.1">
    <property type="nucleotide sequence ID" value="NZ_CP071376.1"/>
</dbReference>
<dbReference type="GeneID" id="65310713"/>
<protein>
    <submittedName>
        <fullName evidence="1">Uncharacterized protein</fullName>
    </submittedName>
</protein>
<accession>A0A1H0UFD0</accession>
<dbReference type="EMBL" id="FNJM01000010">
    <property type="protein sequence ID" value="SDP64869.1"/>
    <property type="molecule type" value="Genomic_DNA"/>
</dbReference>
<name>A0A1H0UFD0_9CLOT</name>
<evidence type="ECO:0000313" key="1">
    <source>
        <dbReference type="EMBL" id="SDP64869.1"/>
    </source>
</evidence>
<keyword evidence="2" id="KW-1185">Reference proteome</keyword>
<organism evidence="1 2">
    <name type="scientific">Clostridium gasigenes</name>
    <dbReference type="NCBI Taxonomy" id="94869"/>
    <lineage>
        <taxon>Bacteria</taxon>
        <taxon>Bacillati</taxon>
        <taxon>Bacillota</taxon>
        <taxon>Clostridia</taxon>
        <taxon>Eubacteriales</taxon>
        <taxon>Clostridiaceae</taxon>
        <taxon>Clostridium</taxon>
    </lineage>
</organism>
<dbReference type="OrthoDB" id="1906588at2"/>
<dbReference type="Proteomes" id="UP000198597">
    <property type="component" value="Unassembled WGS sequence"/>
</dbReference>
<dbReference type="AlphaFoldDB" id="A0A1H0UFD0"/>
<sequence>MNNLNTILDLQLNTVSLFCIDEEKLIALKSEDYYTQSNLYFWLINKSYKLEKENKTDELAYCHYLISYYIFIILTPLCYEELAFTHSFTATNLSSDIKYKEWLLVFGTLPNNFMKVYDILKLAEEVLKINSESIIANTIIEMY</sequence>
<gene>
    <name evidence="1" type="ORF">SAMN04488529_11099</name>
</gene>
<proteinExistence type="predicted"/>
<evidence type="ECO:0000313" key="2">
    <source>
        <dbReference type="Proteomes" id="UP000198597"/>
    </source>
</evidence>
<reference evidence="1 2" key="1">
    <citation type="submission" date="2016-10" db="EMBL/GenBank/DDBJ databases">
        <authorList>
            <person name="de Groot N.N."/>
        </authorList>
    </citation>
    <scope>NUCLEOTIDE SEQUENCE [LARGE SCALE GENOMIC DNA]</scope>
    <source>
        <strain evidence="1 2">DSM 12272</strain>
    </source>
</reference>